<evidence type="ECO:0000313" key="2">
    <source>
        <dbReference type="Proteomes" id="UP000002207"/>
    </source>
</evidence>
<dbReference type="KEGG" id="aca:ACP_0590"/>
<evidence type="ECO:0000313" key="1">
    <source>
        <dbReference type="EMBL" id="ACO34598.1"/>
    </source>
</evidence>
<dbReference type="eggNOG" id="COG2318">
    <property type="taxonomic scope" value="Bacteria"/>
</dbReference>
<evidence type="ECO:0008006" key="3">
    <source>
        <dbReference type="Google" id="ProtNLM"/>
    </source>
</evidence>
<dbReference type="EMBL" id="CP001472">
    <property type="protein sequence ID" value="ACO34598.1"/>
    <property type="molecule type" value="Genomic_DNA"/>
</dbReference>
<sequence>MALVFTTSYLEDTLPLLRFYKRNAERAMEQVADEHLFIALGEESNSIAIIVKHMVGNMRSRWVDFLTSDGEKPNRNRDSEFVDPPATRAALMAQWEEGWACMFAALEPLHEDDLSRQITIRGEAHSVLQAINRQLAHYPYHVGQIVLLAKYFAGDQWKALSVPRNQSAEYTQRVQAGEISQR</sequence>
<reference evidence="1 2" key="1">
    <citation type="journal article" date="2009" name="Appl. Environ. Microbiol.">
        <title>Three genomes from the phylum Acidobacteria provide insight into the lifestyles of these microorganisms in soils.</title>
        <authorList>
            <person name="Ward N.L."/>
            <person name="Challacombe J.F."/>
            <person name="Janssen P.H."/>
            <person name="Henrissat B."/>
            <person name="Coutinho P.M."/>
            <person name="Wu M."/>
            <person name="Xie G."/>
            <person name="Haft D.H."/>
            <person name="Sait M."/>
            <person name="Badger J."/>
            <person name="Barabote R.D."/>
            <person name="Bradley B."/>
            <person name="Brettin T.S."/>
            <person name="Brinkac L.M."/>
            <person name="Bruce D."/>
            <person name="Creasy T."/>
            <person name="Daugherty S.C."/>
            <person name="Davidsen T.M."/>
            <person name="DeBoy R.T."/>
            <person name="Detter J.C."/>
            <person name="Dodson R.J."/>
            <person name="Durkin A.S."/>
            <person name="Ganapathy A."/>
            <person name="Gwinn-Giglio M."/>
            <person name="Han C.S."/>
            <person name="Khouri H."/>
            <person name="Kiss H."/>
            <person name="Kothari S.P."/>
            <person name="Madupu R."/>
            <person name="Nelson K.E."/>
            <person name="Nelson W.C."/>
            <person name="Paulsen I."/>
            <person name="Penn K."/>
            <person name="Ren Q."/>
            <person name="Rosovitz M.J."/>
            <person name="Selengut J.D."/>
            <person name="Shrivastava S."/>
            <person name="Sullivan S.A."/>
            <person name="Tapia R."/>
            <person name="Thompson L.S."/>
            <person name="Watkins K.L."/>
            <person name="Yang Q."/>
            <person name="Yu C."/>
            <person name="Zafar N."/>
            <person name="Zhou L."/>
            <person name="Kuske C.R."/>
        </authorList>
    </citation>
    <scope>NUCLEOTIDE SEQUENCE [LARGE SCALE GENOMIC DNA]</scope>
    <source>
        <strain evidence="2">ATCC 51196 / DSM 11244 / BCRC 80197 / JCM 7670 / NBRC 15755 / NCIMB 13165 / 161</strain>
    </source>
</reference>
<proteinExistence type="predicted"/>
<name>C1F1I9_ACIC5</name>
<gene>
    <name evidence="1" type="ordered locus">ACP_0590</name>
</gene>
<dbReference type="HOGENOM" id="CLU_112806_0_0_0"/>
<dbReference type="InterPro" id="IPR011466">
    <property type="entry name" value="DUF1572"/>
</dbReference>
<dbReference type="InParanoid" id="C1F1I9"/>
<dbReference type="AlphaFoldDB" id="C1F1I9"/>
<dbReference type="RefSeq" id="WP_015895775.1">
    <property type="nucleotide sequence ID" value="NC_012483.1"/>
</dbReference>
<keyword evidence="2" id="KW-1185">Reference proteome</keyword>
<dbReference type="STRING" id="240015.ACP_0590"/>
<dbReference type="Gene3D" id="1.20.120.450">
    <property type="entry name" value="dinb family like domain"/>
    <property type="match status" value="1"/>
</dbReference>
<dbReference type="InterPro" id="IPR034660">
    <property type="entry name" value="DinB/YfiT-like"/>
</dbReference>
<dbReference type="SUPFAM" id="SSF109854">
    <property type="entry name" value="DinB/YfiT-like putative metalloenzymes"/>
    <property type="match status" value="1"/>
</dbReference>
<dbReference type="Pfam" id="PF07609">
    <property type="entry name" value="DUF1572"/>
    <property type="match status" value="1"/>
</dbReference>
<protein>
    <recommendedName>
        <fullName evidence="3">DUF1572 domain-containing protein</fullName>
    </recommendedName>
</protein>
<dbReference type="OrthoDB" id="68731at2"/>
<dbReference type="Proteomes" id="UP000002207">
    <property type="component" value="Chromosome"/>
</dbReference>
<organism evidence="1 2">
    <name type="scientific">Acidobacterium capsulatum (strain ATCC 51196 / DSM 11244 / BCRC 80197 / JCM 7670 / NBRC 15755 / NCIMB 13165 / 161)</name>
    <dbReference type="NCBI Taxonomy" id="240015"/>
    <lineage>
        <taxon>Bacteria</taxon>
        <taxon>Pseudomonadati</taxon>
        <taxon>Acidobacteriota</taxon>
        <taxon>Terriglobia</taxon>
        <taxon>Terriglobales</taxon>
        <taxon>Acidobacteriaceae</taxon>
        <taxon>Acidobacterium</taxon>
    </lineage>
</organism>
<accession>C1F1I9</accession>